<dbReference type="InterPro" id="IPR051790">
    <property type="entry name" value="Cytochrome_c-biogenesis_DsbD"/>
</dbReference>
<evidence type="ECO:0000256" key="1">
    <source>
        <dbReference type="ARBA" id="ARBA00004141"/>
    </source>
</evidence>
<evidence type="ECO:0000313" key="8">
    <source>
        <dbReference type="EMBL" id="TDC47542.1"/>
    </source>
</evidence>
<dbReference type="InterPro" id="IPR003834">
    <property type="entry name" value="Cyt_c_assmbl_TM_dom"/>
</dbReference>
<name>A0A4R4RGA8_9ACTN</name>
<comment type="similarity">
    <text evidence="2">Belongs to the DsbD family.</text>
</comment>
<sequence length="247" mass="25765">MSTFGDTVLTGSLALAVPVAALAGLVSFLSPCVLPLVPGYLGYVTGLSGAELASGRRGRLVLGALLFVLGFSVVFVSYGLLFGGLGTLLLEHGETIMRVLGVVTIVLGLVFAGWLPGLSRDWRTEARPSVGLAGAPLLGVVFGLGWTPCMGPTLAAVQTLAFTEASAGRGALLSFVYCLGLGLPFLVAALAYQRATRWFQWVRRHQLAVMRAGGIMLIVLGVLLVTGLWAELMASMQGWIGGFEVAV</sequence>
<evidence type="ECO:0000256" key="2">
    <source>
        <dbReference type="ARBA" id="ARBA00006143"/>
    </source>
</evidence>
<feature type="transmembrane region" description="Helical" evidence="6">
    <location>
        <begin position="60"/>
        <end position="90"/>
    </location>
</feature>
<evidence type="ECO:0000256" key="3">
    <source>
        <dbReference type="ARBA" id="ARBA00022692"/>
    </source>
</evidence>
<evidence type="ECO:0000256" key="5">
    <source>
        <dbReference type="ARBA" id="ARBA00023136"/>
    </source>
</evidence>
<keyword evidence="4 6" id="KW-1133">Transmembrane helix</keyword>
<feature type="transmembrane region" description="Helical" evidence="6">
    <location>
        <begin position="130"/>
        <end position="147"/>
    </location>
</feature>
<dbReference type="GO" id="GO:0016020">
    <property type="term" value="C:membrane"/>
    <property type="evidence" value="ECO:0007669"/>
    <property type="project" value="UniProtKB-SubCell"/>
</dbReference>
<feature type="transmembrane region" description="Helical" evidence="6">
    <location>
        <begin position="33"/>
        <end position="53"/>
    </location>
</feature>
<feature type="domain" description="Cytochrome C biogenesis protein transmembrane" evidence="7">
    <location>
        <begin position="15"/>
        <end position="206"/>
    </location>
</feature>
<reference evidence="8 9" key="1">
    <citation type="submission" date="2019-02" db="EMBL/GenBank/DDBJ databases">
        <title>Draft genome sequences of novel Actinobacteria.</title>
        <authorList>
            <person name="Sahin N."/>
            <person name="Ay H."/>
            <person name="Saygin H."/>
        </authorList>
    </citation>
    <scope>NUCLEOTIDE SEQUENCE [LARGE SCALE GENOMIC DNA]</scope>
    <source>
        <strain evidence="8 9">KC603</strain>
    </source>
</reference>
<dbReference type="Pfam" id="PF02683">
    <property type="entry name" value="DsbD_TM"/>
    <property type="match status" value="1"/>
</dbReference>
<comment type="caution">
    <text evidence="8">The sequence shown here is derived from an EMBL/GenBank/DDBJ whole genome shotgun (WGS) entry which is preliminary data.</text>
</comment>
<gene>
    <name evidence="8" type="ORF">E1212_23845</name>
</gene>
<evidence type="ECO:0000256" key="6">
    <source>
        <dbReference type="SAM" id="Phobius"/>
    </source>
</evidence>
<protein>
    <submittedName>
        <fullName evidence="8">Cytochrome c biogenesis protein CcdA</fullName>
    </submittedName>
</protein>
<dbReference type="PANTHER" id="PTHR31272">
    <property type="entry name" value="CYTOCHROME C-TYPE BIOGENESIS PROTEIN HI_1454-RELATED"/>
    <property type="match status" value="1"/>
</dbReference>
<dbReference type="GO" id="GO:0017004">
    <property type="term" value="P:cytochrome complex assembly"/>
    <property type="evidence" value="ECO:0007669"/>
    <property type="project" value="InterPro"/>
</dbReference>
<dbReference type="PANTHER" id="PTHR31272:SF4">
    <property type="entry name" value="CYTOCHROME C-TYPE BIOGENESIS PROTEIN HI_1454-RELATED"/>
    <property type="match status" value="1"/>
</dbReference>
<evidence type="ECO:0000256" key="4">
    <source>
        <dbReference type="ARBA" id="ARBA00022989"/>
    </source>
</evidence>
<evidence type="ECO:0000259" key="7">
    <source>
        <dbReference type="Pfam" id="PF02683"/>
    </source>
</evidence>
<keyword evidence="3 6" id="KW-0812">Transmembrane</keyword>
<dbReference type="Proteomes" id="UP000295621">
    <property type="component" value="Unassembled WGS sequence"/>
</dbReference>
<evidence type="ECO:0000313" key="9">
    <source>
        <dbReference type="Proteomes" id="UP000295621"/>
    </source>
</evidence>
<comment type="subcellular location">
    <subcellularLocation>
        <location evidence="1">Membrane</location>
        <topology evidence="1">Multi-pass membrane protein</topology>
    </subcellularLocation>
</comment>
<accession>A0A4R4RGA8</accession>
<dbReference type="EMBL" id="SMKL01000072">
    <property type="protein sequence ID" value="TDC47542.1"/>
    <property type="molecule type" value="Genomic_DNA"/>
</dbReference>
<dbReference type="AlphaFoldDB" id="A0A4R4RGA8"/>
<organism evidence="8 9">
    <name type="scientific">Jiangella ureilytica</name>
    <dbReference type="NCBI Taxonomy" id="2530374"/>
    <lineage>
        <taxon>Bacteria</taxon>
        <taxon>Bacillati</taxon>
        <taxon>Actinomycetota</taxon>
        <taxon>Actinomycetes</taxon>
        <taxon>Jiangellales</taxon>
        <taxon>Jiangellaceae</taxon>
        <taxon>Jiangella</taxon>
    </lineage>
</organism>
<proteinExistence type="inferred from homology"/>
<dbReference type="RefSeq" id="WP_131987105.1">
    <property type="nucleotide sequence ID" value="NZ_SMKL01000072.1"/>
</dbReference>
<dbReference type="OrthoDB" id="9803065at2"/>
<feature type="transmembrane region" description="Helical" evidence="6">
    <location>
        <begin position="212"/>
        <end position="230"/>
    </location>
</feature>
<feature type="transmembrane region" description="Helical" evidence="6">
    <location>
        <begin position="96"/>
        <end position="118"/>
    </location>
</feature>
<keyword evidence="5 6" id="KW-0472">Membrane</keyword>
<feature type="transmembrane region" description="Helical" evidence="6">
    <location>
        <begin position="167"/>
        <end position="192"/>
    </location>
</feature>
<keyword evidence="9" id="KW-1185">Reference proteome</keyword>